<dbReference type="EC" id="2.4.2.31" evidence="6"/>
<keyword evidence="4" id="KW-0548">Nucleotidyltransferase</keyword>
<evidence type="ECO:0000256" key="6">
    <source>
        <dbReference type="RuleBase" id="RU361228"/>
    </source>
</evidence>
<organism evidence="7 9">
    <name type="scientific">Rotaria sordida</name>
    <dbReference type="NCBI Taxonomy" id="392033"/>
    <lineage>
        <taxon>Eukaryota</taxon>
        <taxon>Metazoa</taxon>
        <taxon>Spiralia</taxon>
        <taxon>Gnathifera</taxon>
        <taxon>Rotifera</taxon>
        <taxon>Eurotatoria</taxon>
        <taxon>Bdelloidea</taxon>
        <taxon>Philodinida</taxon>
        <taxon>Philodinidae</taxon>
        <taxon>Rotaria</taxon>
    </lineage>
</organism>
<dbReference type="GO" id="GO:0106274">
    <property type="term" value="F:NAD+-protein-arginine ADP-ribosyltransferase activity"/>
    <property type="evidence" value="ECO:0007669"/>
    <property type="project" value="UniProtKB-EC"/>
</dbReference>
<gene>
    <name evidence="8" type="ORF">JXQ802_LOCUS43675</name>
    <name evidence="7" type="ORF">PYM288_LOCUS28426</name>
</gene>
<name>A0A815BMZ5_9BILA</name>
<keyword evidence="10" id="KW-1185">Reference proteome</keyword>
<dbReference type="Gene3D" id="3.90.176.10">
    <property type="entry name" value="Toxin ADP-ribosyltransferase, Chain A, domain 1"/>
    <property type="match status" value="1"/>
</dbReference>
<evidence type="ECO:0000313" key="8">
    <source>
        <dbReference type="EMBL" id="CAF1551518.1"/>
    </source>
</evidence>
<keyword evidence="6" id="KW-0520">NAD</keyword>
<comment type="similarity">
    <text evidence="1 6">Belongs to the Arg-specific ADP-ribosyltransferase family.</text>
</comment>
<dbReference type="SUPFAM" id="SSF56399">
    <property type="entry name" value="ADP-ribosylation"/>
    <property type="match status" value="1"/>
</dbReference>
<comment type="caution">
    <text evidence="7">The sequence shown here is derived from an EMBL/GenBank/DDBJ whole genome shotgun (WGS) entry which is preliminary data.</text>
</comment>
<evidence type="ECO:0000256" key="1">
    <source>
        <dbReference type="ARBA" id="ARBA00009558"/>
    </source>
</evidence>
<dbReference type="AlphaFoldDB" id="A0A815BMZ5"/>
<dbReference type="Proteomes" id="UP000663854">
    <property type="component" value="Unassembled WGS sequence"/>
</dbReference>
<sequence length="241" mass="27603">MNKTFQSTSKERTRAELFAERNRSSAVISVVCKYLIKRTGTALAIEEISEYPWEKEVLILPYASFKVKNIRKSSGKAGVVTEIDVEEEDEMKWTMKNSYKTSQTHTSVKKIVGNQSHHDDTYKKMFKDSQKGKIDSADLSKWKQESFGIDPETDAYAKIWNDAKKGKFSKTHSAKWKKECGMVTEGNHDNDSDLESYDGENDPTIFTASNEQSYATSKTFSSKHPFDMKEFMTKFENDSDD</sequence>
<evidence type="ECO:0000256" key="4">
    <source>
        <dbReference type="ARBA" id="ARBA00022695"/>
    </source>
</evidence>
<evidence type="ECO:0000256" key="3">
    <source>
        <dbReference type="ARBA" id="ARBA00022679"/>
    </source>
</evidence>
<accession>A0A815BMZ5</accession>
<dbReference type="InterPro" id="IPR000768">
    <property type="entry name" value="ART"/>
</dbReference>
<dbReference type="Proteomes" id="UP000663870">
    <property type="component" value="Unassembled WGS sequence"/>
</dbReference>
<evidence type="ECO:0000313" key="9">
    <source>
        <dbReference type="Proteomes" id="UP000663854"/>
    </source>
</evidence>
<protein>
    <recommendedName>
        <fullName evidence="6">NAD(P)(+)--arginine ADP-ribosyltransferase</fullName>
        <ecNumber evidence="6">2.4.2.31</ecNumber>
    </recommendedName>
    <alternativeName>
        <fullName evidence="6">Mono(ADP-ribosyl)transferase</fullName>
    </alternativeName>
</protein>
<keyword evidence="3 6" id="KW-0808">Transferase</keyword>
<dbReference type="GO" id="GO:0016779">
    <property type="term" value="F:nucleotidyltransferase activity"/>
    <property type="evidence" value="ECO:0007669"/>
    <property type="project" value="UniProtKB-KW"/>
</dbReference>
<evidence type="ECO:0000256" key="2">
    <source>
        <dbReference type="ARBA" id="ARBA00022676"/>
    </source>
</evidence>
<reference evidence="7" key="1">
    <citation type="submission" date="2021-02" db="EMBL/GenBank/DDBJ databases">
        <authorList>
            <person name="Nowell W R."/>
        </authorList>
    </citation>
    <scope>NUCLEOTIDE SEQUENCE</scope>
</reference>
<evidence type="ECO:0000313" key="7">
    <source>
        <dbReference type="EMBL" id="CAF1271926.1"/>
    </source>
</evidence>
<evidence type="ECO:0000313" key="10">
    <source>
        <dbReference type="Proteomes" id="UP000663870"/>
    </source>
</evidence>
<keyword evidence="2 6" id="KW-0328">Glycosyltransferase</keyword>
<dbReference type="EMBL" id="CAJNOH010002092">
    <property type="protein sequence ID" value="CAF1271926.1"/>
    <property type="molecule type" value="Genomic_DNA"/>
</dbReference>
<dbReference type="PROSITE" id="PS51996">
    <property type="entry name" value="TR_MART"/>
    <property type="match status" value="1"/>
</dbReference>
<comment type="catalytic activity">
    <reaction evidence="5 6">
        <text>L-arginyl-[protein] + NAD(+) = N(omega)-(ADP-D-ribosyl)-L-arginyl-[protein] + nicotinamide + H(+)</text>
        <dbReference type="Rhea" id="RHEA:19149"/>
        <dbReference type="Rhea" id="RHEA-COMP:10532"/>
        <dbReference type="Rhea" id="RHEA-COMP:15087"/>
        <dbReference type="ChEBI" id="CHEBI:15378"/>
        <dbReference type="ChEBI" id="CHEBI:17154"/>
        <dbReference type="ChEBI" id="CHEBI:29965"/>
        <dbReference type="ChEBI" id="CHEBI:57540"/>
        <dbReference type="ChEBI" id="CHEBI:142554"/>
        <dbReference type="EC" id="2.4.2.31"/>
    </reaction>
</comment>
<keyword evidence="6" id="KW-0521">NADP</keyword>
<evidence type="ECO:0000256" key="5">
    <source>
        <dbReference type="ARBA" id="ARBA00047597"/>
    </source>
</evidence>
<dbReference type="Pfam" id="PF01129">
    <property type="entry name" value="ART"/>
    <property type="match status" value="1"/>
</dbReference>
<dbReference type="EMBL" id="CAJNOL010003200">
    <property type="protein sequence ID" value="CAF1551518.1"/>
    <property type="molecule type" value="Genomic_DNA"/>
</dbReference>
<proteinExistence type="inferred from homology"/>